<keyword evidence="4" id="KW-0479">Metal-binding</keyword>
<dbReference type="InterPro" id="IPR019999">
    <property type="entry name" value="Anth_synth_I-like"/>
</dbReference>
<gene>
    <name evidence="11" type="ORF">MOO44_01440</name>
</gene>
<keyword evidence="12" id="KW-1185">Reference proteome</keyword>
<evidence type="ECO:0000256" key="5">
    <source>
        <dbReference type="ARBA" id="ARBA00022842"/>
    </source>
</evidence>
<comment type="catalytic activity">
    <reaction evidence="8">
        <text>chorismate + L-glutamine = anthranilate + pyruvate + L-glutamate + H(+)</text>
        <dbReference type="Rhea" id="RHEA:21732"/>
        <dbReference type="ChEBI" id="CHEBI:15361"/>
        <dbReference type="ChEBI" id="CHEBI:15378"/>
        <dbReference type="ChEBI" id="CHEBI:16567"/>
        <dbReference type="ChEBI" id="CHEBI:29748"/>
        <dbReference type="ChEBI" id="CHEBI:29985"/>
        <dbReference type="ChEBI" id="CHEBI:58359"/>
        <dbReference type="EC" id="4.1.3.27"/>
    </reaction>
</comment>
<organism evidence="11 12">
    <name type="scientific">Nicoliella spurrieriana</name>
    <dbReference type="NCBI Taxonomy" id="2925830"/>
    <lineage>
        <taxon>Bacteria</taxon>
        <taxon>Bacillati</taxon>
        <taxon>Bacillota</taxon>
        <taxon>Bacilli</taxon>
        <taxon>Lactobacillales</taxon>
        <taxon>Lactobacillaceae</taxon>
        <taxon>Nicoliella</taxon>
    </lineage>
</organism>
<evidence type="ECO:0000256" key="4">
    <source>
        <dbReference type="ARBA" id="ARBA00022723"/>
    </source>
</evidence>
<dbReference type="PRINTS" id="PR00095">
    <property type="entry name" value="ANTSNTHASEI"/>
</dbReference>
<dbReference type="InterPro" id="IPR005801">
    <property type="entry name" value="ADC_synthase"/>
</dbReference>
<proteinExistence type="predicted"/>
<dbReference type="Proteomes" id="UP000831181">
    <property type="component" value="Plasmid p1unnamed"/>
</dbReference>
<dbReference type="Pfam" id="PF00425">
    <property type="entry name" value="Chorismate_bind"/>
    <property type="match status" value="1"/>
</dbReference>
<evidence type="ECO:0000259" key="10">
    <source>
        <dbReference type="Pfam" id="PF04715"/>
    </source>
</evidence>
<sequence>MKSKSELKQLSRNYNYLPISYTTNLQTFDPFQIIEHDDPSNQHSMLFEYQDSRYTVVVTKPLQTITVKNGQINLTDQNGAQQMITGSPIQFLNQLLDKYRVAKTNSLPFSTGLVGYFGYDFAKYAKDSRLSDTNDELDLSDVELMLPDITLTYDRESQQLTLSQLLASDQFDANYEQVIVRLKERAQLIKELLANPTTKLPGLKITRQFQNQFDVKQFDQRVAKTEQHIELGDIFQLILSNPYLAQANGSLINVCKNLYQTVESPYHFFFANRDFQAVGASPETLIKKSGRKLFSYPLAGTRRRGKTKAEDVKFAKELQASQKELSEHNMLVDLGRNDLGRVSQFGSVHVTKLRELLRFSNVMHLGSKIESIANPAFSSVDIISAVLPAGTLSGAPKESAMKIIDQLEQRKRGIYGGGIGYIDFDGDLDLCIGIRLGYKKGNHLVVHSGAGIVADSDANQEFHEFGNKSRLMLDAIKAEQAQEAEQL</sequence>
<feature type="domain" description="Chorismate-utilising enzyme C-terminal" evidence="9">
    <location>
        <begin position="216"/>
        <end position="468"/>
    </location>
</feature>
<dbReference type="Gene3D" id="3.60.120.10">
    <property type="entry name" value="Anthranilate synthase"/>
    <property type="match status" value="1"/>
</dbReference>
<evidence type="ECO:0000256" key="8">
    <source>
        <dbReference type="ARBA" id="ARBA00047683"/>
    </source>
</evidence>
<keyword evidence="6" id="KW-0456">Lyase</keyword>
<dbReference type="PANTHER" id="PTHR11236">
    <property type="entry name" value="AMINOBENZOATE/ANTHRANILATE SYNTHASE"/>
    <property type="match status" value="1"/>
</dbReference>
<evidence type="ECO:0000256" key="2">
    <source>
        <dbReference type="ARBA" id="ARBA00011575"/>
    </source>
</evidence>
<protein>
    <recommendedName>
        <fullName evidence="3">Anthranilate synthase component 1</fullName>
    </recommendedName>
</protein>
<dbReference type="InterPro" id="IPR015890">
    <property type="entry name" value="Chorismate_C"/>
</dbReference>
<keyword evidence="11" id="KW-0614">Plasmid</keyword>
<evidence type="ECO:0000313" key="12">
    <source>
        <dbReference type="Proteomes" id="UP000831181"/>
    </source>
</evidence>
<dbReference type="GO" id="GO:0004049">
    <property type="term" value="F:anthranilate synthase activity"/>
    <property type="evidence" value="ECO:0007669"/>
    <property type="project" value="UniProtKB-EC"/>
</dbReference>
<dbReference type="GO" id="GO:0046872">
    <property type="term" value="F:metal ion binding"/>
    <property type="evidence" value="ECO:0007669"/>
    <property type="project" value="UniProtKB-KW"/>
</dbReference>
<evidence type="ECO:0000256" key="7">
    <source>
        <dbReference type="ARBA" id="ARBA00025634"/>
    </source>
</evidence>
<evidence type="ECO:0000313" key="11">
    <source>
        <dbReference type="EMBL" id="UQS86010.1"/>
    </source>
</evidence>
<dbReference type="SUPFAM" id="SSF56322">
    <property type="entry name" value="ADC synthase"/>
    <property type="match status" value="1"/>
</dbReference>
<dbReference type="PANTHER" id="PTHR11236:SF48">
    <property type="entry name" value="ISOCHORISMATE SYNTHASE MENF"/>
    <property type="match status" value="1"/>
</dbReference>
<accession>A0A976X4N6</accession>
<dbReference type="AlphaFoldDB" id="A0A976X4N6"/>
<dbReference type="InterPro" id="IPR006805">
    <property type="entry name" value="Anth_synth_I_N"/>
</dbReference>
<reference evidence="11" key="1">
    <citation type="journal article" date="2022" name="Int. J. Syst. Evol. Microbiol.">
        <title>Apilactobacillus apisilvae sp. nov., Nicolia spurrieriana gen. nov. sp. nov., Bombilactobacillus folatiphilus sp. nov. and Bombilactobacillus thymidiniphilus sp. nov., four new lactic acid bacterial isolates from stingless bees Tetragonula carbonaria and Austroplebeia australis.</title>
        <authorList>
            <person name="Oliphant S.A."/>
            <person name="Watson-Haigh N.S."/>
            <person name="Sumby K.M."/>
            <person name="Gardner J."/>
            <person name="Groom S."/>
            <person name="Jiranek V."/>
        </authorList>
    </citation>
    <scope>NUCLEOTIDE SEQUENCE</scope>
    <source>
        <strain evidence="11">SGEP1_A5</strain>
    </source>
</reference>
<dbReference type="Pfam" id="PF04715">
    <property type="entry name" value="Anth_synt_I_N"/>
    <property type="match status" value="1"/>
</dbReference>
<dbReference type="KEGG" id="lbe:MOO44_01440"/>
<dbReference type="GO" id="GO:0000162">
    <property type="term" value="P:L-tryptophan biosynthetic process"/>
    <property type="evidence" value="ECO:0007669"/>
    <property type="project" value="TreeGrafter"/>
</dbReference>
<comment type="function">
    <text evidence="7">Part of a heterotetrameric complex that catalyzes the two-step biosynthesis of anthranilate, an intermediate in the biosynthesis of L-tryptophan. In the first step, the glutamine-binding beta subunit (TrpG) of anthranilate synthase (AS) provides the glutamine amidotransferase activity which generates ammonia as a substrate that, along with chorismate, is used in the second step, catalyzed by the large alpha subunit of AS (TrpE) to produce anthranilate. In the absence of TrpG, TrpE can synthesize anthranilate directly from chorismate and high concentrations of ammonia.</text>
</comment>
<comment type="subunit">
    <text evidence="2">Heterotetramer consisting of two non-identical subunits: a beta subunit (TrpG) and a large alpha subunit (TrpE).</text>
</comment>
<feature type="domain" description="Anthranilate synthase component I N-terminal" evidence="10">
    <location>
        <begin position="46"/>
        <end position="162"/>
    </location>
</feature>
<keyword evidence="5" id="KW-0460">Magnesium</keyword>
<comment type="cofactor">
    <cofactor evidence="1">
        <name>Mg(2+)</name>
        <dbReference type="ChEBI" id="CHEBI:18420"/>
    </cofactor>
</comment>
<geneLocation type="plasmid" evidence="11 12">
    <name>p1unnamed</name>
</geneLocation>
<evidence type="ECO:0000259" key="9">
    <source>
        <dbReference type="Pfam" id="PF00425"/>
    </source>
</evidence>
<evidence type="ECO:0000256" key="3">
    <source>
        <dbReference type="ARBA" id="ARBA00020653"/>
    </source>
</evidence>
<dbReference type="EMBL" id="CP093360">
    <property type="protein sequence ID" value="UQS86010.1"/>
    <property type="molecule type" value="Genomic_DNA"/>
</dbReference>
<evidence type="ECO:0000256" key="6">
    <source>
        <dbReference type="ARBA" id="ARBA00023239"/>
    </source>
</evidence>
<evidence type="ECO:0000256" key="1">
    <source>
        <dbReference type="ARBA" id="ARBA00001946"/>
    </source>
</evidence>
<name>A0A976X4N6_9LACO</name>
<dbReference type="RefSeq" id="WP_260115818.1">
    <property type="nucleotide sequence ID" value="NZ_CP093360.1"/>
</dbReference>